<dbReference type="Gene3D" id="3.30.70.360">
    <property type="match status" value="1"/>
</dbReference>
<dbReference type="PROSITE" id="PS00758">
    <property type="entry name" value="ARGE_DAPE_CPG2_1"/>
    <property type="match status" value="1"/>
</dbReference>
<keyword evidence="2" id="KW-0479">Metal-binding</keyword>
<evidence type="ECO:0000256" key="4">
    <source>
        <dbReference type="ARBA" id="ARBA00022833"/>
    </source>
</evidence>
<accession>A0ABZ2Y0J0</accession>
<comment type="cofactor">
    <cofactor evidence="1">
        <name>Zn(2+)</name>
        <dbReference type="ChEBI" id="CHEBI:29105"/>
    </cofactor>
</comment>
<evidence type="ECO:0000259" key="5">
    <source>
        <dbReference type="Pfam" id="PF07687"/>
    </source>
</evidence>
<proteinExistence type="predicted"/>
<dbReference type="Gene3D" id="3.40.630.10">
    <property type="entry name" value="Zn peptidases"/>
    <property type="match status" value="2"/>
</dbReference>
<reference evidence="6 7" key="1">
    <citation type="submission" date="2023-04" db="EMBL/GenBank/DDBJ databases">
        <title>Complete genome sequence of Alisedimentitalea scapharcae.</title>
        <authorList>
            <person name="Rong J.-C."/>
            <person name="Yi M.-L."/>
            <person name="Zhao Q."/>
        </authorList>
    </citation>
    <scope>NUCLEOTIDE SEQUENCE [LARGE SCALE GENOMIC DNA]</scope>
    <source>
        <strain evidence="6 7">KCTC 42119</strain>
        <plasmid evidence="6 7">unnamed4</plasmid>
    </source>
</reference>
<dbReference type="InterPro" id="IPR001261">
    <property type="entry name" value="ArgE/DapE_CS"/>
</dbReference>
<geneLocation type="plasmid" evidence="6 7">
    <name>unnamed4</name>
</geneLocation>
<dbReference type="Pfam" id="PF01546">
    <property type="entry name" value="Peptidase_M20"/>
    <property type="match status" value="1"/>
</dbReference>
<dbReference type="SUPFAM" id="SSF55031">
    <property type="entry name" value="Bacterial exopeptidase dimerisation domain"/>
    <property type="match status" value="1"/>
</dbReference>
<evidence type="ECO:0000313" key="6">
    <source>
        <dbReference type="EMBL" id="WZK91164.1"/>
    </source>
</evidence>
<dbReference type="PANTHER" id="PTHR43808">
    <property type="entry name" value="ACETYLORNITHINE DEACETYLASE"/>
    <property type="match status" value="1"/>
</dbReference>
<dbReference type="InterPro" id="IPR011650">
    <property type="entry name" value="Peptidase_M20_dimer"/>
</dbReference>
<evidence type="ECO:0000256" key="3">
    <source>
        <dbReference type="ARBA" id="ARBA00022801"/>
    </source>
</evidence>
<dbReference type="InterPro" id="IPR036264">
    <property type="entry name" value="Bact_exopeptidase_dim_dom"/>
</dbReference>
<gene>
    <name evidence="6" type="ORF">QEZ52_21620</name>
</gene>
<evidence type="ECO:0000256" key="1">
    <source>
        <dbReference type="ARBA" id="ARBA00001947"/>
    </source>
</evidence>
<dbReference type="Pfam" id="PF07687">
    <property type="entry name" value="M20_dimer"/>
    <property type="match status" value="1"/>
</dbReference>
<protein>
    <submittedName>
        <fullName evidence="6">M20/M25/M40 family metallo-hydrolase</fullName>
    </submittedName>
</protein>
<dbReference type="InterPro" id="IPR050072">
    <property type="entry name" value="Peptidase_M20A"/>
</dbReference>
<feature type="domain" description="Peptidase M20 dimerisation" evidence="5">
    <location>
        <begin position="186"/>
        <end position="294"/>
    </location>
</feature>
<keyword evidence="6" id="KW-0614">Plasmid</keyword>
<sequence length="396" mass="42298">MTKDLMMNVTPDVTRLTNTLIELIRIQSVNPFDDTPSAGCREQELAEDLLARLHVLGLETGWREVAPGRPNIWGRLKGTGGGPTIMLAAHMDTVGVEGYGDAFEARLVDGKVTGRGSCDMKGAFACYLEVIRMLQASGTELPGDLIIAGISDEEHLLTGSAEMGRSGPHADFGIIGEPSKLAICPSHKGQLGAMIRTYGVATHSSGPENGVNAVEHMGKVIGHLSGLNAELQQNPAPHPLCGTGRFSMNVIRGGAFVSGIPEYCEMEVDRRFLPGEEPEDILEDYRRRLRELKKTLPDLKAEVSGPTLLAPALNVPRDSAIVASLTEAAREVLGREPEFTAFPGGTDAPNLGFPCVICGPGDLAQAHSTDEYIQVHQLLQASSIYLGTVLKMNGLG</sequence>
<dbReference type="InterPro" id="IPR002933">
    <property type="entry name" value="Peptidase_M20"/>
</dbReference>
<dbReference type="Proteomes" id="UP001623232">
    <property type="component" value="Plasmid unnamed4"/>
</dbReference>
<evidence type="ECO:0000256" key="2">
    <source>
        <dbReference type="ARBA" id="ARBA00022723"/>
    </source>
</evidence>
<organism evidence="6 7">
    <name type="scientific">Aliisedimentitalea scapharcae</name>
    <dbReference type="NCBI Taxonomy" id="1524259"/>
    <lineage>
        <taxon>Bacteria</taxon>
        <taxon>Pseudomonadati</taxon>
        <taxon>Pseudomonadota</taxon>
        <taxon>Alphaproteobacteria</taxon>
        <taxon>Rhodobacterales</taxon>
        <taxon>Roseobacteraceae</taxon>
        <taxon>Aliisedimentitalea</taxon>
    </lineage>
</organism>
<evidence type="ECO:0000313" key="7">
    <source>
        <dbReference type="Proteomes" id="UP001623232"/>
    </source>
</evidence>
<keyword evidence="7" id="KW-1185">Reference proteome</keyword>
<dbReference type="SUPFAM" id="SSF53187">
    <property type="entry name" value="Zn-dependent exopeptidases"/>
    <property type="match status" value="1"/>
</dbReference>
<dbReference type="EMBL" id="CP123585">
    <property type="protein sequence ID" value="WZK91164.1"/>
    <property type="molecule type" value="Genomic_DNA"/>
</dbReference>
<name>A0ABZ2Y0J0_9RHOB</name>
<dbReference type="RefSeq" id="WP_406651229.1">
    <property type="nucleotide sequence ID" value="NZ_CP123585.1"/>
</dbReference>
<keyword evidence="3" id="KW-0378">Hydrolase</keyword>
<keyword evidence="4" id="KW-0862">Zinc</keyword>